<accession>A0A0C3QFK9</accession>
<evidence type="ECO:0000313" key="2">
    <source>
        <dbReference type="EMBL" id="KIO30225.1"/>
    </source>
</evidence>
<organism evidence="2 3">
    <name type="scientific">Tulasnella calospora MUT 4182</name>
    <dbReference type="NCBI Taxonomy" id="1051891"/>
    <lineage>
        <taxon>Eukaryota</taxon>
        <taxon>Fungi</taxon>
        <taxon>Dikarya</taxon>
        <taxon>Basidiomycota</taxon>
        <taxon>Agaricomycotina</taxon>
        <taxon>Agaricomycetes</taxon>
        <taxon>Cantharellales</taxon>
        <taxon>Tulasnellaceae</taxon>
        <taxon>Tulasnella</taxon>
    </lineage>
</organism>
<feature type="region of interest" description="Disordered" evidence="1">
    <location>
        <begin position="20"/>
        <end position="79"/>
    </location>
</feature>
<proteinExistence type="predicted"/>
<sequence length="79" mass="9145">MDTHSNRDHVFIRCLIDETAGTADKKTRNKRITTSRDQVSDRKWTEAPQRMEGDEEPPLHKPTGDQREIEQTGPSKIQE</sequence>
<keyword evidence="3" id="KW-1185">Reference proteome</keyword>
<reference evidence="2 3" key="1">
    <citation type="submission" date="2014-04" db="EMBL/GenBank/DDBJ databases">
        <authorList>
            <consortium name="DOE Joint Genome Institute"/>
            <person name="Kuo A."/>
            <person name="Girlanda M."/>
            <person name="Perotto S."/>
            <person name="Kohler A."/>
            <person name="Nagy L.G."/>
            <person name="Floudas D."/>
            <person name="Copeland A."/>
            <person name="Barry K.W."/>
            <person name="Cichocki N."/>
            <person name="Veneault-Fourrey C."/>
            <person name="LaButti K."/>
            <person name="Lindquist E.A."/>
            <person name="Lipzen A."/>
            <person name="Lundell T."/>
            <person name="Morin E."/>
            <person name="Murat C."/>
            <person name="Sun H."/>
            <person name="Tunlid A."/>
            <person name="Henrissat B."/>
            <person name="Grigoriev I.V."/>
            <person name="Hibbett D.S."/>
            <person name="Martin F."/>
            <person name="Nordberg H.P."/>
            <person name="Cantor M.N."/>
            <person name="Hua S.X."/>
        </authorList>
    </citation>
    <scope>NUCLEOTIDE SEQUENCE [LARGE SCALE GENOMIC DNA]</scope>
    <source>
        <strain evidence="2 3">MUT 4182</strain>
    </source>
</reference>
<gene>
    <name evidence="2" type="ORF">M407DRAFT_156900</name>
</gene>
<reference evidence="3" key="2">
    <citation type="submission" date="2015-01" db="EMBL/GenBank/DDBJ databases">
        <title>Evolutionary Origins and Diversification of the Mycorrhizal Mutualists.</title>
        <authorList>
            <consortium name="DOE Joint Genome Institute"/>
            <consortium name="Mycorrhizal Genomics Consortium"/>
            <person name="Kohler A."/>
            <person name="Kuo A."/>
            <person name="Nagy L.G."/>
            <person name="Floudas D."/>
            <person name="Copeland A."/>
            <person name="Barry K.W."/>
            <person name="Cichocki N."/>
            <person name="Veneault-Fourrey C."/>
            <person name="LaButti K."/>
            <person name="Lindquist E.A."/>
            <person name="Lipzen A."/>
            <person name="Lundell T."/>
            <person name="Morin E."/>
            <person name="Murat C."/>
            <person name="Riley R."/>
            <person name="Ohm R."/>
            <person name="Sun H."/>
            <person name="Tunlid A."/>
            <person name="Henrissat B."/>
            <person name="Grigoriev I.V."/>
            <person name="Hibbett D.S."/>
            <person name="Martin F."/>
        </authorList>
    </citation>
    <scope>NUCLEOTIDE SEQUENCE [LARGE SCALE GENOMIC DNA]</scope>
    <source>
        <strain evidence="3">MUT 4182</strain>
    </source>
</reference>
<dbReference type="HOGENOM" id="CLU_2607786_0_0_1"/>
<dbReference type="AlphaFoldDB" id="A0A0C3QFK9"/>
<feature type="compositionally biased region" description="Basic and acidic residues" evidence="1">
    <location>
        <begin position="38"/>
        <end position="70"/>
    </location>
</feature>
<name>A0A0C3QFK9_9AGAM</name>
<evidence type="ECO:0000313" key="3">
    <source>
        <dbReference type="Proteomes" id="UP000054248"/>
    </source>
</evidence>
<evidence type="ECO:0000256" key="1">
    <source>
        <dbReference type="SAM" id="MobiDB-lite"/>
    </source>
</evidence>
<protein>
    <submittedName>
        <fullName evidence="2">Uncharacterized protein</fullName>
    </submittedName>
</protein>
<dbReference type="EMBL" id="KN822974">
    <property type="protein sequence ID" value="KIO30225.1"/>
    <property type="molecule type" value="Genomic_DNA"/>
</dbReference>
<dbReference type="Proteomes" id="UP000054248">
    <property type="component" value="Unassembled WGS sequence"/>
</dbReference>